<dbReference type="OrthoDB" id="121932at2759"/>
<dbReference type="PANTHER" id="PTHR28605:SF1">
    <property type="entry name" value="CHROMOSOME TRANSMISSION FIDELITY FACTOR 8"/>
    <property type="match status" value="1"/>
</dbReference>
<dbReference type="PANTHER" id="PTHR28605">
    <property type="entry name" value="CTF8, CHROMOSOME TRANSMISSION FIDELITY FACTOR 8 HOMOLOG (S. CEREVISIAE)"/>
    <property type="match status" value="1"/>
</dbReference>
<evidence type="ECO:0000256" key="4">
    <source>
        <dbReference type="ARBA" id="ARBA00023242"/>
    </source>
</evidence>
<keyword evidence="5" id="KW-0131">Cell cycle</keyword>
<sequence>MCPIRCKVLNIGETGRTPGMRVTEQLASERCRILKSLLVKLSEGIEEWMMIEMQGTIENGGKPLSDEVLTTQLRRKTRTVVDHRNHVSVLQPCSTTYIMISSLCWRREDNEALLLVGHHLLEGKISELEKPFLVVRTTPGQDP</sequence>
<evidence type="ECO:0000313" key="7">
    <source>
        <dbReference type="EMBL" id="VDM83565.1"/>
    </source>
</evidence>
<reference evidence="7 8" key="1">
    <citation type="submission" date="2018-11" db="EMBL/GenBank/DDBJ databases">
        <authorList>
            <consortium name="Pathogen Informatics"/>
        </authorList>
    </citation>
    <scope>NUCLEOTIDE SEQUENCE [LARGE SCALE GENOMIC DNA]</scope>
</reference>
<dbReference type="GO" id="GO:0003677">
    <property type="term" value="F:DNA binding"/>
    <property type="evidence" value="ECO:0007669"/>
    <property type="project" value="UniProtKB-KW"/>
</dbReference>
<evidence type="ECO:0000256" key="6">
    <source>
        <dbReference type="ARBA" id="ARBA00038447"/>
    </source>
</evidence>
<dbReference type="Proteomes" id="UP000270094">
    <property type="component" value="Unassembled WGS sequence"/>
</dbReference>
<dbReference type="InterPro" id="IPR018607">
    <property type="entry name" value="Ctf8"/>
</dbReference>
<dbReference type="GO" id="GO:0031390">
    <property type="term" value="C:Ctf18 RFC-like complex"/>
    <property type="evidence" value="ECO:0007669"/>
    <property type="project" value="InterPro"/>
</dbReference>
<evidence type="ECO:0000313" key="8">
    <source>
        <dbReference type="Proteomes" id="UP000270094"/>
    </source>
</evidence>
<comment type="subcellular location">
    <subcellularLocation>
        <location evidence="1">Nucleus</location>
    </subcellularLocation>
</comment>
<dbReference type="AlphaFoldDB" id="A0A3P7LLY9"/>
<dbReference type="EMBL" id="UYYB01123920">
    <property type="protein sequence ID" value="VDM83565.1"/>
    <property type="molecule type" value="Genomic_DNA"/>
</dbReference>
<proteinExistence type="inferred from homology"/>
<evidence type="ECO:0000256" key="5">
    <source>
        <dbReference type="ARBA" id="ARBA00023306"/>
    </source>
</evidence>
<evidence type="ECO:0000256" key="3">
    <source>
        <dbReference type="ARBA" id="ARBA00023125"/>
    </source>
</evidence>
<dbReference type="Pfam" id="PF09696">
    <property type="entry name" value="Ctf8"/>
    <property type="match status" value="1"/>
</dbReference>
<keyword evidence="3" id="KW-0238">DNA-binding</keyword>
<evidence type="ECO:0000256" key="1">
    <source>
        <dbReference type="ARBA" id="ARBA00004123"/>
    </source>
</evidence>
<feature type="non-terminal residue" evidence="7">
    <location>
        <position position="143"/>
    </location>
</feature>
<accession>A0A3P7LLY9</accession>
<name>A0A3P7LLY9_STRVU</name>
<organism evidence="7 8">
    <name type="scientific">Strongylus vulgaris</name>
    <name type="common">Blood worm</name>
    <dbReference type="NCBI Taxonomy" id="40348"/>
    <lineage>
        <taxon>Eukaryota</taxon>
        <taxon>Metazoa</taxon>
        <taxon>Ecdysozoa</taxon>
        <taxon>Nematoda</taxon>
        <taxon>Chromadorea</taxon>
        <taxon>Rhabditida</taxon>
        <taxon>Rhabditina</taxon>
        <taxon>Rhabditomorpha</taxon>
        <taxon>Strongyloidea</taxon>
        <taxon>Strongylidae</taxon>
        <taxon>Strongylus</taxon>
    </lineage>
</organism>
<gene>
    <name evidence="7" type="ORF">SVUK_LOCUS18563</name>
</gene>
<keyword evidence="2" id="KW-0235">DNA replication</keyword>
<keyword evidence="8" id="KW-1185">Reference proteome</keyword>
<comment type="similarity">
    <text evidence="6">Belongs to the CTF8 family.</text>
</comment>
<dbReference type="GO" id="GO:0007064">
    <property type="term" value="P:mitotic sister chromatid cohesion"/>
    <property type="evidence" value="ECO:0007669"/>
    <property type="project" value="InterPro"/>
</dbReference>
<protein>
    <submittedName>
        <fullName evidence="7">Uncharacterized protein</fullName>
    </submittedName>
</protein>
<evidence type="ECO:0000256" key="2">
    <source>
        <dbReference type="ARBA" id="ARBA00022705"/>
    </source>
</evidence>
<keyword evidence="4" id="KW-0539">Nucleus</keyword>
<dbReference type="GO" id="GO:0006260">
    <property type="term" value="P:DNA replication"/>
    <property type="evidence" value="ECO:0007669"/>
    <property type="project" value="UniProtKB-KW"/>
</dbReference>